<organism evidence="1 2">
    <name type="scientific">Zingiber officinale</name>
    <name type="common">Ginger</name>
    <name type="synonym">Amomum zingiber</name>
    <dbReference type="NCBI Taxonomy" id="94328"/>
    <lineage>
        <taxon>Eukaryota</taxon>
        <taxon>Viridiplantae</taxon>
        <taxon>Streptophyta</taxon>
        <taxon>Embryophyta</taxon>
        <taxon>Tracheophyta</taxon>
        <taxon>Spermatophyta</taxon>
        <taxon>Magnoliopsida</taxon>
        <taxon>Liliopsida</taxon>
        <taxon>Zingiberales</taxon>
        <taxon>Zingiberaceae</taxon>
        <taxon>Zingiber</taxon>
    </lineage>
</organism>
<dbReference type="AlphaFoldDB" id="A0A8J5G2G4"/>
<reference evidence="1 2" key="1">
    <citation type="submission" date="2020-08" db="EMBL/GenBank/DDBJ databases">
        <title>Plant Genome Project.</title>
        <authorList>
            <person name="Zhang R.-G."/>
        </authorList>
    </citation>
    <scope>NUCLEOTIDE SEQUENCE [LARGE SCALE GENOMIC DNA]</scope>
    <source>
        <tissue evidence="1">Rhizome</tissue>
    </source>
</reference>
<proteinExistence type="predicted"/>
<evidence type="ECO:0000313" key="1">
    <source>
        <dbReference type="EMBL" id="KAG6499758.1"/>
    </source>
</evidence>
<name>A0A8J5G2G4_ZINOF</name>
<sequence length="177" mass="19994">MKRLLLPLLQNLVFHSFSSPPQCCPPSLLFLPYTAFATGVASTTRKHMFVATVALKLLRGILSRQQHDSILAFLKSYGFDDASVKRLVHYSTKCLILDVEKTLVPKFRAFKDKTDTLKSLISLVEDLRNATDIRDVPLHSVRRLHLKSRINVSGSFGSLSNVEVFESRSDRTASWVF</sequence>
<accession>A0A8J5G2G4</accession>
<comment type="caution">
    <text evidence="1">The sequence shown here is derived from an EMBL/GenBank/DDBJ whole genome shotgun (WGS) entry which is preliminary data.</text>
</comment>
<dbReference type="EMBL" id="JACMSC010000011">
    <property type="protein sequence ID" value="KAG6499758.1"/>
    <property type="molecule type" value="Genomic_DNA"/>
</dbReference>
<gene>
    <name evidence="1" type="ORF">ZIOFF_039550</name>
</gene>
<protein>
    <submittedName>
        <fullName evidence="1">Uncharacterized protein</fullName>
    </submittedName>
</protein>
<keyword evidence="2" id="KW-1185">Reference proteome</keyword>
<dbReference type="Proteomes" id="UP000734854">
    <property type="component" value="Unassembled WGS sequence"/>
</dbReference>
<evidence type="ECO:0000313" key="2">
    <source>
        <dbReference type="Proteomes" id="UP000734854"/>
    </source>
</evidence>